<proteinExistence type="predicted"/>
<sequence length="161" mass="18882">MFTPCAYLTGNERPIEKKYYEKEIKESFSLPLLERYTFRTPPPNKSSKSPFPLEFSSSPFLIPIEKPYISKSPRPVIKYSPPTKPPILPESVPVPASLYFSKKPRKLKFTPYSLKDYRVLKEKKYQLGGLGPYKIGSEEWEIEFKKKRLMHEYARSLKKIN</sequence>
<evidence type="ECO:0000313" key="2">
    <source>
        <dbReference type="Proteomes" id="UP000187209"/>
    </source>
</evidence>
<name>A0A1R2ASJ0_9CILI</name>
<dbReference type="AlphaFoldDB" id="A0A1R2ASJ0"/>
<dbReference type="EMBL" id="MPUH01001496">
    <property type="protein sequence ID" value="OMJ67452.1"/>
    <property type="molecule type" value="Genomic_DNA"/>
</dbReference>
<accession>A0A1R2ASJ0</accession>
<protein>
    <submittedName>
        <fullName evidence="1">Uncharacterized protein</fullName>
    </submittedName>
</protein>
<keyword evidence="2" id="KW-1185">Reference proteome</keyword>
<organism evidence="1 2">
    <name type="scientific">Stentor coeruleus</name>
    <dbReference type="NCBI Taxonomy" id="5963"/>
    <lineage>
        <taxon>Eukaryota</taxon>
        <taxon>Sar</taxon>
        <taxon>Alveolata</taxon>
        <taxon>Ciliophora</taxon>
        <taxon>Postciliodesmatophora</taxon>
        <taxon>Heterotrichea</taxon>
        <taxon>Heterotrichida</taxon>
        <taxon>Stentoridae</taxon>
        <taxon>Stentor</taxon>
    </lineage>
</organism>
<dbReference type="Proteomes" id="UP000187209">
    <property type="component" value="Unassembled WGS sequence"/>
</dbReference>
<comment type="caution">
    <text evidence="1">The sequence shown here is derived from an EMBL/GenBank/DDBJ whole genome shotgun (WGS) entry which is preliminary data.</text>
</comment>
<evidence type="ECO:0000313" key="1">
    <source>
        <dbReference type="EMBL" id="OMJ67452.1"/>
    </source>
</evidence>
<reference evidence="1 2" key="1">
    <citation type="submission" date="2016-11" db="EMBL/GenBank/DDBJ databases">
        <title>The macronuclear genome of Stentor coeruleus: a giant cell with tiny introns.</title>
        <authorList>
            <person name="Slabodnick M."/>
            <person name="Ruby J.G."/>
            <person name="Reiff S.B."/>
            <person name="Swart E.C."/>
            <person name="Gosai S."/>
            <person name="Prabakaran S."/>
            <person name="Witkowska E."/>
            <person name="Larue G.E."/>
            <person name="Fisher S."/>
            <person name="Freeman R.M."/>
            <person name="Gunawardena J."/>
            <person name="Chu W."/>
            <person name="Stover N.A."/>
            <person name="Gregory B.D."/>
            <person name="Nowacki M."/>
            <person name="Derisi J."/>
            <person name="Roy S.W."/>
            <person name="Marshall W.F."/>
            <person name="Sood P."/>
        </authorList>
    </citation>
    <scope>NUCLEOTIDE SEQUENCE [LARGE SCALE GENOMIC DNA]</scope>
    <source>
        <strain evidence="1">WM001</strain>
    </source>
</reference>
<gene>
    <name evidence="1" type="ORF">SteCoe_35392</name>
</gene>